<feature type="non-terminal residue" evidence="2">
    <location>
        <position position="116"/>
    </location>
</feature>
<keyword evidence="3" id="KW-1185">Reference proteome</keyword>
<accession>A0AAD7EMW1</accession>
<keyword evidence="1" id="KW-0472">Membrane</keyword>
<dbReference type="AlphaFoldDB" id="A0AAD7EMW1"/>
<gene>
    <name evidence="2" type="ORF">DFH08DRAFT_650400</name>
</gene>
<evidence type="ECO:0000313" key="3">
    <source>
        <dbReference type="Proteomes" id="UP001218218"/>
    </source>
</evidence>
<keyword evidence="1" id="KW-0812">Transmembrane</keyword>
<reference evidence="2" key="1">
    <citation type="submission" date="2023-03" db="EMBL/GenBank/DDBJ databases">
        <title>Massive genome expansion in bonnet fungi (Mycena s.s.) driven by repeated elements and novel gene families across ecological guilds.</title>
        <authorList>
            <consortium name="Lawrence Berkeley National Laboratory"/>
            <person name="Harder C.B."/>
            <person name="Miyauchi S."/>
            <person name="Viragh M."/>
            <person name="Kuo A."/>
            <person name="Thoen E."/>
            <person name="Andreopoulos B."/>
            <person name="Lu D."/>
            <person name="Skrede I."/>
            <person name="Drula E."/>
            <person name="Henrissat B."/>
            <person name="Morin E."/>
            <person name="Kohler A."/>
            <person name="Barry K."/>
            <person name="LaButti K."/>
            <person name="Morin E."/>
            <person name="Salamov A."/>
            <person name="Lipzen A."/>
            <person name="Mereny Z."/>
            <person name="Hegedus B."/>
            <person name="Baldrian P."/>
            <person name="Stursova M."/>
            <person name="Weitz H."/>
            <person name="Taylor A."/>
            <person name="Grigoriev I.V."/>
            <person name="Nagy L.G."/>
            <person name="Martin F."/>
            <person name="Kauserud H."/>
        </authorList>
    </citation>
    <scope>NUCLEOTIDE SEQUENCE</scope>
    <source>
        <strain evidence="2">CBHHK002</strain>
    </source>
</reference>
<evidence type="ECO:0000256" key="1">
    <source>
        <dbReference type="SAM" id="Phobius"/>
    </source>
</evidence>
<feature type="transmembrane region" description="Helical" evidence="1">
    <location>
        <begin position="96"/>
        <end position="115"/>
    </location>
</feature>
<name>A0AAD7EMW1_9AGAR</name>
<sequence>LFGNFDTIMGMTFLRNAYALMNFGDWVEDMSIDRGDPYIQLLPLTDAAAAHTDFVNIHLGGVDTTGSTQYALLPADQQQHSPVSAEEKNKKYKEMILSRWPYILVGVGLIIGLIVW</sequence>
<dbReference type="Proteomes" id="UP001218218">
    <property type="component" value="Unassembled WGS sequence"/>
</dbReference>
<protein>
    <submittedName>
        <fullName evidence="2">Uncharacterized protein</fullName>
    </submittedName>
</protein>
<evidence type="ECO:0000313" key="2">
    <source>
        <dbReference type="EMBL" id="KAJ7342319.1"/>
    </source>
</evidence>
<proteinExistence type="predicted"/>
<organism evidence="2 3">
    <name type="scientific">Mycena albidolilacea</name>
    <dbReference type="NCBI Taxonomy" id="1033008"/>
    <lineage>
        <taxon>Eukaryota</taxon>
        <taxon>Fungi</taxon>
        <taxon>Dikarya</taxon>
        <taxon>Basidiomycota</taxon>
        <taxon>Agaricomycotina</taxon>
        <taxon>Agaricomycetes</taxon>
        <taxon>Agaricomycetidae</taxon>
        <taxon>Agaricales</taxon>
        <taxon>Marasmiineae</taxon>
        <taxon>Mycenaceae</taxon>
        <taxon>Mycena</taxon>
    </lineage>
</organism>
<comment type="caution">
    <text evidence="2">The sequence shown here is derived from an EMBL/GenBank/DDBJ whole genome shotgun (WGS) entry which is preliminary data.</text>
</comment>
<dbReference type="EMBL" id="JARIHO010000025">
    <property type="protein sequence ID" value="KAJ7342319.1"/>
    <property type="molecule type" value="Genomic_DNA"/>
</dbReference>
<keyword evidence="1" id="KW-1133">Transmembrane helix</keyword>
<feature type="non-terminal residue" evidence="2">
    <location>
        <position position="1"/>
    </location>
</feature>